<dbReference type="GO" id="GO:0004497">
    <property type="term" value="F:monooxygenase activity"/>
    <property type="evidence" value="ECO:0007669"/>
    <property type="project" value="UniProtKB-KW"/>
</dbReference>
<organism evidence="9 10">
    <name type="scientific">Pseudomonas aeruginosa</name>
    <dbReference type="NCBI Taxonomy" id="287"/>
    <lineage>
        <taxon>Bacteria</taxon>
        <taxon>Pseudomonadati</taxon>
        <taxon>Pseudomonadota</taxon>
        <taxon>Gammaproteobacteria</taxon>
        <taxon>Pseudomonadales</taxon>
        <taxon>Pseudomonadaceae</taxon>
        <taxon>Pseudomonas</taxon>
    </lineage>
</organism>
<dbReference type="Pfam" id="PF00067">
    <property type="entry name" value="p450"/>
    <property type="match status" value="1"/>
</dbReference>
<dbReference type="SMR" id="A0A1Y3LJ73"/>
<name>A0A1Y3LJ73_PSEAI</name>
<evidence type="ECO:0000256" key="6">
    <source>
        <dbReference type="ARBA" id="ARBA00023004"/>
    </source>
</evidence>
<reference evidence="8" key="2">
    <citation type="submission" date="2020-01" db="EMBL/GenBank/DDBJ databases">
        <title>Bacteria Cultured from War Wounds Associated with the Conflict in Eastern Ukraine.</title>
        <authorList>
            <person name="Snesrud E."/>
            <person name="Galac M.R."/>
            <person name="Mc Gann P."/>
            <person name="Valentine K."/>
            <person name="Viacheslav K."/>
        </authorList>
    </citation>
    <scope>NUCLEOTIDE SEQUENCE</scope>
    <source>
        <strain evidence="8">VNMU148</strain>
    </source>
</reference>
<sequence>MPDRKLRLGEELISPLHALYDGLQVDGAPRPAHRAAEHPVWVVTRYRDARKVLNHPGVRRDARQAAELYAKRTGSPRAGIGEGLSHHMLNLDPPDHTRLRSLVGRAFTPRQVERLQPHIERITEALLDAMAGREQADLMADFAIPLTIAVIFELLGIPEAEREHARQSWERQAELLSPEEAQALADAQVDYLRVLLEAKRRQPADDVYSGLVQAADESGQLSEAELVSMAHLLMMSGFETTMNMIGNALVTLLVNPEQLALLRAQPELLPNAMEELVRHDSPVRASMLRFTVEDVELDGVTIPAGEYILVSNLTANHDAERFDDPDRLDLTRNTDGHLGYGFGVHYCVGASLARLEGRIAIQRLLARFPDLQLAVPHAELQWLPITFLRALISVPVRTGCSAPANTASHANPIERIAQ</sequence>
<evidence type="ECO:0000313" key="10">
    <source>
        <dbReference type="Proteomes" id="UP000194857"/>
    </source>
</evidence>
<keyword evidence="4" id="KW-0479">Metal-binding</keyword>
<dbReference type="PANTHER" id="PTHR46696:SF1">
    <property type="entry name" value="CYTOCHROME P450 YJIB-RELATED"/>
    <property type="match status" value="1"/>
</dbReference>
<dbReference type="GO" id="GO:0016705">
    <property type="term" value="F:oxidoreductase activity, acting on paired donors, with incorporation or reduction of molecular oxygen"/>
    <property type="evidence" value="ECO:0007669"/>
    <property type="project" value="InterPro"/>
</dbReference>
<keyword evidence="6" id="KW-0408">Iron</keyword>
<evidence type="ECO:0000256" key="5">
    <source>
        <dbReference type="ARBA" id="ARBA00023002"/>
    </source>
</evidence>
<evidence type="ECO:0000313" key="9">
    <source>
        <dbReference type="EMBL" id="OTI58883.1"/>
    </source>
</evidence>
<dbReference type="AlphaFoldDB" id="A0A1Y3LJ73"/>
<comment type="similarity">
    <text evidence="2">Belongs to the cytochrome P450 family.</text>
</comment>
<keyword evidence="3" id="KW-0349">Heme</keyword>
<dbReference type="Proteomes" id="UP000194857">
    <property type="component" value="Unassembled WGS sequence"/>
</dbReference>
<evidence type="ECO:0000256" key="2">
    <source>
        <dbReference type="ARBA" id="ARBA00010617"/>
    </source>
</evidence>
<dbReference type="CDD" id="cd11029">
    <property type="entry name" value="CYP107-like"/>
    <property type="match status" value="1"/>
</dbReference>
<dbReference type="PRINTS" id="PR00359">
    <property type="entry name" value="BP450"/>
</dbReference>
<dbReference type="InterPro" id="IPR001128">
    <property type="entry name" value="Cyt_P450"/>
</dbReference>
<comment type="cofactor">
    <cofactor evidence="1">
        <name>heme</name>
        <dbReference type="ChEBI" id="CHEBI:30413"/>
    </cofactor>
</comment>
<reference evidence="9 10" key="1">
    <citation type="submission" date="2017-05" db="EMBL/GenBank/DDBJ databases">
        <authorList>
            <person name="Song R."/>
            <person name="Chenine A.L."/>
            <person name="Ruprecht R.M."/>
        </authorList>
    </citation>
    <scope>NUCLEOTIDE SEQUENCE [LARGE SCALE GENOMIC DNA]</scope>
    <source>
        <strain evidence="9 10">S567_C10_BS</strain>
    </source>
</reference>
<evidence type="ECO:0000256" key="3">
    <source>
        <dbReference type="ARBA" id="ARBA00022617"/>
    </source>
</evidence>
<dbReference type="OMA" id="QEMISTC"/>
<evidence type="ECO:0000256" key="7">
    <source>
        <dbReference type="ARBA" id="ARBA00023033"/>
    </source>
</evidence>
<evidence type="ECO:0000256" key="1">
    <source>
        <dbReference type="ARBA" id="ARBA00001971"/>
    </source>
</evidence>
<keyword evidence="7" id="KW-0503">Monooxygenase</keyword>
<dbReference type="EMBL" id="WXZT01000001">
    <property type="protein sequence ID" value="MZZ11296.1"/>
    <property type="molecule type" value="Genomic_DNA"/>
</dbReference>
<comment type="caution">
    <text evidence="9">The sequence shown here is derived from an EMBL/GenBank/DDBJ whole genome shotgun (WGS) entry which is preliminary data.</text>
</comment>
<proteinExistence type="inferred from homology"/>
<dbReference type="GO" id="GO:0005506">
    <property type="term" value="F:iron ion binding"/>
    <property type="evidence" value="ECO:0007669"/>
    <property type="project" value="InterPro"/>
</dbReference>
<keyword evidence="5" id="KW-0560">Oxidoreductase</keyword>
<dbReference type="RefSeq" id="WP_003106199.1">
    <property type="nucleotide sequence ID" value="NZ_BSAL01000029.1"/>
</dbReference>
<gene>
    <name evidence="9" type="ORF">CAZ10_21995</name>
    <name evidence="8" type="ORF">GUL26_03440</name>
</gene>
<protein>
    <submittedName>
        <fullName evidence="9">Cytochrome P450</fullName>
    </submittedName>
</protein>
<dbReference type="EMBL" id="NFFZ01000012">
    <property type="protein sequence ID" value="OTI58883.1"/>
    <property type="molecule type" value="Genomic_DNA"/>
</dbReference>
<dbReference type="FunFam" id="1.10.630.10:FF:000018">
    <property type="entry name" value="Cytochrome P450 monooxygenase"/>
    <property type="match status" value="1"/>
</dbReference>
<dbReference type="GO" id="GO:0020037">
    <property type="term" value="F:heme binding"/>
    <property type="evidence" value="ECO:0007669"/>
    <property type="project" value="InterPro"/>
</dbReference>
<dbReference type="Gene3D" id="1.10.630.10">
    <property type="entry name" value="Cytochrome P450"/>
    <property type="match status" value="1"/>
</dbReference>
<accession>A0A1Y3LJ73</accession>
<dbReference type="PANTHER" id="PTHR46696">
    <property type="entry name" value="P450, PUTATIVE (EUROFUNG)-RELATED"/>
    <property type="match status" value="1"/>
</dbReference>
<dbReference type="InterPro" id="IPR036396">
    <property type="entry name" value="Cyt_P450_sf"/>
</dbReference>
<dbReference type="SUPFAM" id="SSF48264">
    <property type="entry name" value="Cytochrome P450"/>
    <property type="match status" value="1"/>
</dbReference>
<evidence type="ECO:0000256" key="4">
    <source>
        <dbReference type="ARBA" id="ARBA00022723"/>
    </source>
</evidence>
<dbReference type="InterPro" id="IPR002397">
    <property type="entry name" value="Cyt_P450_B"/>
</dbReference>
<dbReference type="Proteomes" id="UP000644192">
    <property type="component" value="Unassembled WGS sequence"/>
</dbReference>
<evidence type="ECO:0000313" key="8">
    <source>
        <dbReference type="EMBL" id="MZZ11296.1"/>
    </source>
</evidence>